<accession>A0A7L4ZI72</accession>
<dbReference type="Proteomes" id="UP000464657">
    <property type="component" value="Chromosome"/>
</dbReference>
<keyword evidence="3" id="KW-1185">Reference proteome</keyword>
<reference evidence="2 3" key="1">
    <citation type="journal article" date="2013" name="Int. J. Syst. Evol. Microbiol.">
        <title>Kordia antarctica sp. nov., isolated from Antarctic seawater.</title>
        <authorList>
            <person name="Baek K."/>
            <person name="Choi A."/>
            <person name="Kang I."/>
            <person name="Lee K."/>
            <person name="Cho J.C."/>
        </authorList>
    </citation>
    <scope>NUCLEOTIDE SEQUENCE [LARGE SCALE GENOMIC DNA]</scope>
    <source>
        <strain evidence="2 3">IMCC3317</strain>
    </source>
</reference>
<organism evidence="2 3">
    <name type="scientific">Kordia antarctica</name>
    <dbReference type="NCBI Taxonomy" id="1218801"/>
    <lineage>
        <taxon>Bacteria</taxon>
        <taxon>Pseudomonadati</taxon>
        <taxon>Bacteroidota</taxon>
        <taxon>Flavobacteriia</taxon>
        <taxon>Flavobacteriales</taxon>
        <taxon>Flavobacteriaceae</taxon>
        <taxon>Kordia</taxon>
    </lineage>
</organism>
<dbReference type="RefSeq" id="WP_228055007.1">
    <property type="nucleotide sequence ID" value="NZ_CP019288.1"/>
</dbReference>
<gene>
    <name evidence="2" type="ORF">IMCC3317_17960</name>
</gene>
<protein>
    <recommendedName>
        <fullName evidence="1">Thoeris protein ThsB TIR-like domain-containing protein</fullName>
    </recommendedName>
</protein>
<evidence type="ECO:0000313" key="3">
    <source>
        <dbReference type="Proteomes" id="UP000464657"/>
    </source>
</evidence>
<feature type="domain" description="Thoeris protein ThsB TIR-like" evidence="1">
    <location>
        <begin position="1"/>
        <end position="42"/>
    </location>
</feature>
<proteinExistence type="predicted"/>
<dbReference type="AlphaFoldDB" id="A0A7L4ZI72"/>
<dbReference type="KEGG" id="kan:IMCC3317_17960"/>
<sequence>MRESTVTAILIGEDTWRRHHVDYEIHNSLKQTQNNLRSGVLGIISPFYATYSKNSYDEKTIPKRLAQNISNSYVAIKFWHGNPEINQQWIHEAFQKRNKIIPMNSMPPMKRNWKGDKWQ</sequence>
<evidence type="ECO:0000313" key="2">
    <source>
        <dbReference type="EMBL" id="QHI36433.1"/>
    </source>
</evidence>
<evidence type="ECO:0000259" key="1">
    <source>
        <dbReference type="Pfam" id="PF08937"/>
    </source>
</evidence>
<dbReference type="Pfam" id="PF08937">
    <property type="entry name" value="ThsB_TIR"/>
    <property type="match status" value="1"/>
</dbReference>
<name>A0A7L4ZI72_9FLAO</name>
<dbReference type="EMBL" id="CP019288">
    <property type="protein sequence ID" value="QHI36433.1"/>
    <property type="molecule type" value="Genomic_DNA"/>
</dbReference>
<dbReference type="InterPro" id="IPR015032">
    <property type="entry name" value="ThsB__TIR-like_domain"/>
</dbReference>